<dbReference type="GO" id="GO:0008120">
    <property type="term" value="F:ceramide glucosyltransferase activity"/>
    <property type="evidence" value="ECO:0007669"/>
    <property type="project" value="TreeGrafter"/>
</dbReference>
<evidence type="ECO:0000256" key="9">
    <source>
        <dbReference type="SAM" id="Phobius"/>
    </source>
</evidence>
<dbReference type="RefSeq" id="WP_094837678.1">
    <property type="nucleotide sequence ID" value="NZ_NEVQ01000012.1"/>
</dbReference>
<evidence type="ECO:0000256" key="5">
    <source>
        <dbReference type="ARBA" id="ARBA00022679"/>
    </source>
</evidence>
<dbReference type="PANTHER" id="PTHR12726">
    <property type="entry name" value="CERAMIDE GLUCOSYLTRANSFERASE"/>
    <property type="match status" value="1"/>
</dbReference>
<evidence type="ECO:0000256" key="6">
    <source>
        <dbReference type="ARBA" id="ARBA00022692"/>
    </source>
</evidence>
<dbReference type="Gene3D" id="3.90.550.10">
    <property type="entry name" value="Spore Coat Polysaccharide Biosynthesis Protein SpsA, Chain A"/>
    <property type="match status" value="1"/>
</dbReference>
<accession>A0A261U7M4</accession>
<sequence>MFLAYALYFAAIGISIISLLSVVMRLISLREYSPTGCVPVSVILPLTGEARSFGTLLEALNKQTLRPACLLVTVESEQDPAYARVRAEAHNAKFPIKLIVAGPAMHQAQKCRNQQAALDCLDPEIKVIVLMDGDIVPDAEWLGGLVWPVVSGQYDIISGHRWQQVAKHRIGAHFVTAADRAITLLPRIELDCACVTWGGSIAMTTLVAQRLDLRSLFDRVLSDDLALACRAAELGLRVGTHKSLLVPSPNQQSFVSAWHFARRQYQMCRIYRPALWRLGLCVVSLRLSGWGTAMWFAVMEGTAIWVLASLMTLGGLKQYGIGEVSRQVDMPDPWSVRLVQFVLGCLQPIVDVFHLSVIAAAHWAGRVRWGHVTYRVLGPDNIQVEAREPFGGRRPLERDYATNLADWELAEIAGQGGENPPVGGAS</sequence>
<dbReference type="AlphaFoldDB" id="A0A261U7M4"/>
<comment type="pathway">
    <text evidence="2">Lipid metabolism; sphingolipid metabolism.</text>
</comment>
<keyword evidence="7 9" id="KW-1133">Transmembrane helix</keyword>
<dbReference type="PANTHER" id="PTHR12726:SF0">
    <property type="entry name" value="CERAMIDE GLUCOSYLTRANSFERASE"/>
    <property type="match status" value="1"/>
</dbReference>
<comment type="pathway">
    <text evidence="3">Sphingolipid metabolism.</text>
</comment>
<dbReference type="InterPro" id="IPR025993">
    <property type="entry name" value="Ceramide_glucosylTrfase"/>
</dbReference>
<evidence type="ECO:0000256" key="3">
    <source>
        <dbReference type="ARBA" id="ARBA00004991"/>
    </source>
</evidence>
<gene>
    <name evidence="10" type="ORF">CAL20_09410</name>
</gene>
<comment type="subcellular location">
    <subcellularLocation>
        <location evidence="1">Membrane</location>
        <topology evidence="1">Multi-pass membrane protein</topology>
    </subcellularLocation>
</comment>
<protein>
    <recommendedName>
        <fullName evidence="12">Glycosyl transferase</fullName>
    </recommendedName>
</protein>
<proteinExistence type="predicted"/>
<evidence type="ECO:0000256" key="1">
    <source>
        <dbReference type="ARBA" id="ARBA00004141"/>
    </source>
</evidence>
<keyword evidence="5" id="KW-0808">Transferase</keyword>
<reference evidence="10 11" key="1">
    <citation type="submission" date="2017-05" db="EMBL/GenBank/DDBJ databases">
        <title>Complete and WGS of Bordetella genogroups.</title>
        <authorList>
            <person name="Spilker T."/>
            <person name="LiPuma J."/>
        </authorList>
    </citation>
    <scope>NUCLEOTIDE SEQUENCE [LARGE SCALE GENOMIC DNA]</scope>
    <source>
        <strain evidence="10 11">AU9919</strain>
    </source>
</reference>
<evidence type="ECO:0000256" key="2">
    <source>
        <dbReference type="ARBA" id="ARBA00004760"/>
    </source>
</evidence>
<evidence type="ECO:0000313" key="10">
    <source>
        <dbReference type="EMBL" id="OZI57591.1"/>
    </source>
</evidence>
<name>A0A261U7M4_9BORD</name>
<evidence type="ECO:0000256" key="8">
    <source>
        <dbReference type="ARBA" id="ARBA00023136"/>
    </source>
</evidence>
<dbReference type="CDD" id="cd00761">
    <property type="entry name" value="Glyco_tranf_GTA_type"/>
    <property type="match status" value="1"/>
</dbReference>
<evidence type="ECO:0000256" key="4">
    <source>
        <dbReference type="ARBA" id="ARBA00022676"/>
    </source>
</evidence>
<dbReference type="GO" id="GO:0016020">
    <property type="term" value="C:membrane"/>
    <property type="evidence" value="ECO:0007669"/>
    <property type="project" value="UniProtKB-SubCell"/>
</dbReference>
<dbReference type="SUPFAM" id="SSF53448">
    <property type="entry name" value="Nucleotide-diphospho-sugar transferases"/>
    <property type="match status" value="1"/>
</dbReference>
<keyword evidence="8 9" id="KW-0472">Membrane</keyword>
<comment type="caution">
    <text evidence="10">The sequence shown here is derived from an EMBL/GenBank/DDBJ whole genome shotgun (WGS) entry which is preliminary data.</text>
</comment>
<dbReference type="InterPro" id="IPR029044">
    <property type="entry name" value="Nucleotide-diphossugar_trans"/>
</dbReference>
<keyword evidence="4" id="KW-0328">Glycosyltransferase</keyword>
<dbReference type="GO" id="GO:0006679">
    <property type="term" value="P:glucosylceramide biosynthetic process"/>
    <property type="evidence" value="ECO:0007669"/>
    <property type="project" value="TreeGrafter"/>
</dbReference>
<organism evidence="10 11">
    <name type="scientific">Bordetella genomosp. 4</name>
    <dbReference type="NCBI Taxonomy" id="463044"/>
    <lineage>
        <taxon>Bacteria</taxon>
        <taxon>Pseudomonadati</taxon>
        <taxon>Pseudomonadota</taxon>
        <taxon>Betaproteobacteria</taxon>
        <taxon>Burkholderiales</taxon>
        <taxon>Alcaligenaceae</taxon>
        <taxon>Bordetella</taxon>
    </lineage>
</organism>
<evidence type="ECO:0000313" key="11">
    <source>
        <dbReference type="Proteomes" id="UP000216885"/>
    </source>
</evidence>
<evidence type="ECO:0000256" key="7">
    <source>
        <dbReference type="ARBA" id="ARBA00022989"/>
    </source>
</evidence>
<dbReference type="Proteomes" id="UP000216885">
    <property type="component" value="Unassembled WGS sequence"/>
</dbReference>
<keyword evidence="11" id="KW-1185">Reference proteome</keyword>
<evidence type="ECO:0008006" key="12">
    <source>
        <dbReference type="Google" id="ProtNLM"/>
    </source>
</evidence>
<dbReference type="EMBL" id="NEVQ01000012">
    <property type="protein sequence ID" value="OZI57591.1"/>
    <property type="molecule type" value="Genomic_DNA"/>
</dbReference>
<keyword evidence="6 9" id="KW-0812">Transmembrane</keyword>
<feature type="transmembrane region" description="Helical" evidence="9">
    <location>
        <begin position="6"/>
        <end position="27"/>
    </location>
</feature>